<dbReference type="Proteomes" id="UP000596902">
    <property type="component" value="Unassembled WGS sequence"/>
</dbReference>
<keyword evidence="11" id="KW-0067">ATP-binding</keyword>
<dbReference type="FunFam" id="3.40.1110.10:FF:000005">
    <property type="entry name" value="Plasma membrane ATPase"/>
    <property type="match status" value="1"/>
</dbReference>
<evidence type="ECO:0000256" key="18">
    <source>
        <dbReference type="ARBA" id="ARBA00031813"/>
    </source>
</evidence>
<dbReference type="GO" id="GO:0008553">
    <property type="term" value="F:P-type proton-exporting transporter activity"/>
    <property type="evidence" value="ECO:0007669"/>
    <property type="project" value="UniProtKB-EC"/>
</dbReference>
<evidence type="ECO:0000256" key="19">
    <source>
        <dbReference type="ARBA" id="ARBA00071631"/>
    </source>
</evidence>
<feature type="compositionally biased region" description="Acidic residues" evidence="20">
    <location>
        <begin position="1702"/>
        <end position="1726"/>
    </location>
</feature>
<feature type="transmembrane region" description="Helical" evidence="21">
    <location>
        <begin position="726"/>
        <end position="745"/>
    </location>
</feature>
<comment type="caution">
    <text evidence="24">The sequence shown here is derived from an EMBL/GenBank/DDBJ whole genome shotgun (WGS) entry which is preliminary data.</text>
</comment>
<dbReference type="SMART" id="SM00581">
    <property type="entry name" value="PSP"/>
    <property type="match status" value="1"/>
</dbReference>
<dbReference type="InterPro" id="IPR044492">
    <property type="entry name" value="P_typ_ATPase_HD_dom"/>
</dbReference>
<dbReference type="Pfam" id="PF04046">
    <property type="entry name" value="PSP"/>
    <property type="match status" value="1"/>
</dbReference>
<evidence type="ECO:0000256" key="10">
    <source>
        <dbReference type="ARBA" id="ARBA00022781"/>
    </source>
</evidence>
<dbReference type="InterPro" id="IPR023298">
    <property type="entry name" value="ATPase_P-typ_TM_dom_sf"/>
</dbReference>
<dbReference type="Gene3D" id="3.40.1110.10">
    <property type="entry name" value="Calcium-transporting ATPase, cytoplasmic domain N"/>
    <property type="match status" value="1"/>
</dbReference>
<dbReference type="GO" id="GO:0016887">
    <property type="term" value="F:ATP hydrolysis activity"/>
    <property type="evidence" value="ECO:0007669"/>
    <property type="project" value="InterPro"/>
</dbReference>
<keyword evidence="14 21" id="KW-1133">Transmembrane helix</keyword>
<dbReference type="CDD" id="cd02076">
    <property type="entry name" value="P-type_ATPase_H"/>
    <property type="match status" value="1"/>
</dbReference>
<dbReference type="Pfam" id="PF00122">
    <property type="entry name" value="E1-E2_ATPase"/>
    <property type="match status" value="1"/>
</dbReference>
<dbReference type="CDD" id="cd19120">
    <property type="entry name" value="AKR_AKR3C2-3"/>
    <property type="match status" value="1"/>
</dbReference>
<feature type="transmembrane region" description="Helical" evidence="21">
    <location>
        <begin position="873"/>
        <end position="891"/>
    </location>
</feature>
<feature type="region of interest" description="Disordered" evidence="20">
    <location>
        <begin position="1699"/>
        <end position="1780"/>
    </location>
</feature>
<keyword evidence="8" id="KW-0479">Metal-binding</keyword>
<evidence type="ECO:0000313" key="25">
    <source>
        <dbReference type="Proteomes" id="UP000596902"/>
    </source>
</evidence>
<keyword evidence="16" id="KW-0406">Ion transport</keyword>
<dbReference type="PRINTS" id="PR00119">
    <property type="entry name" value="CATATPASE"/>
</dbReference>
<dbReference type="RefSeq" id="XP_038789485.1">
    <property type="nucleotide sequence ID" value="XM_038928207.1"/>
</dbReference>
<keyword evidence="17 21" id="KW-0472">Membrane</keyword>
<dbReference type="PRINTS" id="PR00120">
    <property type="entry name" value="HATPASE"/>
</dbReference>
<keyword evidence="25" id="KW-1185">Reference proteome</keyword>
<evidence type="ECO:0000256" key="7">
    <source>
        <dbReference type="ARBA" id="ARBA00022692"/>
    </source>
</evidence>
<keyword evidence="7 21" id="KW-0812">Transmembrane</keyword>
<feature type="compositionally biased region" description="Basic and acidic residues" evidence="20">
    <location>
        <begin position="1401"/>
        <end position="1417"/>
    </location>
</feature>
<dbReference type="GO" id="GO:0046872">
    <property type="term" value="F:metal ion binding"/>
    <property type="evidence" value="ECO:0007669"/>
    <property type="project" value="UniProtKB-KW"/>
</dbReference>
<keyword evidence="13" id="KW-1278">Translocase</keyword>
<dbReference type="InterPro" id="IPR023210">
    <property type="entry name" value="NADP_OxRdtase_dom"/>
</dbReference>
<dbReference type="InterPro" id="IPR036412">
    <property type="entry name" value="HAD-like_sf"/>
</dbReference>
<dbReference type="Gene3D" id="2.70.150.10">
    <property type="entry name" value="Calcium-transporting ATPase, cytoplasmic transduction domain A"/>
    <property type="match status" value="1"/>
</dbReference>
<comment type="similarity">
    <text evidence="3">Belongs to the cation transport ATPase (P-type) (TC 3.A.3) family. Type IIIA subfamily.</text>
</comment>
<dbReference type="Pfam" id="PF00702">
    <property type="entry name" value="Hydrolase"/>
    <property type="match status" value="1"/>
</dbReference>
<dbReference type="SUPFAM" id="SSF81653">
    <property type="entry name" value="Calcium ATPase, transduction domain A"/>
    <property type="match status" value="1"/>
</dbReference>
<dbReference type="GO" id="GO:0016616">
    <property type="term" value="F:oxidoreductase activity, acting on the CH-OH group of donors, NAD or NADP as acceptor"/>
    <property type="evidence" value="ECO:0007669"/>
    <property type="project" value="UniProtKB-ARBA"/>
</dbReference>
<name>A0A8H7BCC8_9PLEO</name>
<evidence type="ECO:0000256" key="8">
    <source>
        <dbReference type="ARBA" id="ARBA00022723"/>
    </source>
</evidence>
<reference evidence="24" key="2">
    <citation type="submission" date="2020-08" db="EMBL/GenBank/DDBJ databases">
        <title>Draft Genome Sequence of Cumin Blight Pathogen Alternaria burnsii.</title>
        <authorList>
            <person name="Feng Z."/>
        </authorList>
    </citation>
    <scope>NUCLEOTIDE SEQUENCE</scope>
    <source>
        <strain evidence="24">CBS107.38</strain>
    </source>
</reference>
<evidence type="ECO:0000256" key="12">
    <source>
        <dbReference type="ARBA" id="ARBA00022842"/>
    </source>
</evidence>
<evidence type="ECO:0000256" key="14">
    <source>
        <dbReference type="ARBA" id="ARBA00022989"/>
    </source>
</evidence>
<feature type="transmembrane region" description="Helical" evidence="21">
    <location>
        <begin position="329"/>
        <end position="361"/>
    </location>
</feature>
<sequence>TDQGQSPTGTSPDRDGIYPSNGRTYDKYHFQEKNIHMQGIELDDEEEDEDIDQLIEDLESQDGENADFEEEEAQQPGGARLIPEELLQTDTRTGLTSAEVLIRRKKFGENKMKEESTNNWVKFLMFFVGPIQFVMEAAAILAAGLQDWVDFGVICGLLLLNASVGFIQEYQAGSIVEELKKTLALKATVLRDGTLVEIEAPDVVPGDILQVEEGVIVPADGRIVTENAFVQVDQSSITGESLAVDKHRGDTCYASSAVKRGEAFVVITATGDSTFVGRAASLVASASSGPGHFTQVLHGIGTILLVLVIVSLLVVWISSFYRSNDIVTILRFTLAITIVGVPVGLPAVVTTTMAVGAAYLAKKQAIVQKLSAIESLAGVEILCSDKTGTLTKNKLSLAEPYTVQGVDPEDLMLTACLAASRKKKGIDAIDKAFLKSLRHYPRAKYVLSKYKCIRFHPFDPVSKKVQAVVESPQGERITCVKGAPLFVLRTVEEDGSVPHEVELAYKNKVAEFATRGFRSLGVARKREDERWEILGIMPCSDPPRHDTYRTINEAKSLGLSIKMLTGDAVGIARETSRQLGLGTNIFDAEKLGLSGGGEMPGSEFYDFVEGADGFAEVFPQHKYNVVEILQQRGYLVAMTGDGVNDAPSLKKADTGIAVQGASDAACSAADIVFLAPGLSAIIDALKTSRQIFHRMYAYVVYRIALSLHLEIFLGLWIAILNESLNLQLVVFIAIFADIATLAIAYDNAPYSRTPVKWNLPKLWGMSILLGVILAVGTWITMTTMLPYLTGEQQRVEGGIVQNHGQRDPILFLEITLTENWLIFITRANGPFWSSIPSWQLAGAILVVDILATCFTIFGWFVGGRTNIVAVVRVWAFSFGIFCIMAGVYYILQGSQGFDNLMHGKLLKRKQKQRNLEDFVDQHRTIVYLMLKYSRSINSYLRRQLSLNHASLHCPKLPLLPLTQAFATMANLNITIPKLKLNDGTSMPMLGYGTGTAWFKTGEESKIDQAIIDSVKIATKLGYTHLDGAEVYKTETELGTAIKESGVPREKLYVTTKVNNDNINNIAGAIKTSLEKLQLDYVDLYLIHQPWFAGSDEDLQRAWADMEAVQAAGLAKSIGVSNYLPSHLAATLKTAKVKPVCNQIELHPYLQRPELLEFHKQNGIATTAYAPLTPATKAKPGPLDDYVEKLTKKYAVSENEIYLRWCMDQDIVPITTSGKEQRLSDYLRATTFKLTPREVKDINEIGQNKHFRGFWNHVFKGDDRSYNFNLHLHSSRIHSRRPPTSRDWHLRIRPRIPSHLTQVQASRCATTAAMSGATAKGKKQVNKNAYRRAKKKQQRSETPSEAGDSARESESPAPQSDSNNEAQAVKPANLLTVDDIANQYDLDDPVFEEYKSVFEKFREPTEEEAATKDEEKPEIYLSDDDIPDEDEDDGKPKLSKKQRKQMNKLSVAQLKSLVPRPELVEWTDVSSSNPQLLISIKGAKNVIPVPTHWSLKREYLSSKRGIEKPPFALPKFIQETGIAEMRDAVLEKQADMTMRQKQRERVQGKLGKLDIDYAKLYDAFFRRQTKPELTRYGEVYYEGKEFETNLVNLKPGELSEELREALGMAPGHPPPWLINMQRFGPPPSYPNMRVPGVNAPIPPGSSWGFQPGQWGKPPIDDAGKPQFGGDLYGTAILEEQQQPTHVGEPVERGIWGALRAEGESEDEESDEEEEDEDEDEEEGDEDASGIQTSMTTASAMPSEIGGAESIGGEFQLRKQRKGIETEEPGVPRSAGTVLPEKNISVTGFFGGEHAYDLDAARRDALGNAQRKRKAGDIDVSVDVDQLADSDKLDKDALKKEYESRQRAEAQGQWQSIDQDDLADMINQESRKRAKREDERKTKR</sequence>
<dbReference type="SUPFAM" id="SSF81665">
    <property type="entry name" value="Calcium ATPase, transmembrane domain M"/>
    <property type="match status" value="1"/>
</dbReference>
<feature type="compositionally biased region" description="Polar residues" evidence="20">
    <location>
        <begin position="1728"/>
        <end position="1738"/>
    </location>
</feature>
<dbReference type="GeneID" id="62201385"/>
<keyword evidence="12" id="KW-0460">Magnesium</keyword>
<gene>
    <name evidence="24" type="ORF">GT037_003160</name>
</gene>
<feature type="compositionally biased region" description="Low complexity" evidence="20">
    <location>
        <begin position="1741"/>
        <end position="1752"/>
    </location>
</feature>
<keyword evidence="5" id="KW-0813">Transport</keyword>
<feature type="region of interest" description="Disordered" evidence="20">
    <location>
        <begin position="1"/>
        <end position="24"/>
    </location>
</feature>
<dbReference type="InterPro" id="IPR018303">
    <property type="entry name" value="ATPase_P-typ_P_site"/>
</dbReference>
<keyword evidence="6" id="KW-1003">Cell membrane</keyword>
<feature type="region of interest" description="Disordered" evidence="20">
    <location>
        <begin position="1841"/>
        <end position="1882"/>
    </location>
</feature>
<evidence type="ECO:0000313" key="24">
    <source>
        <dbReference type="EMBL" id="KAF7679412.1"/>
    </source>
</evidence>
<dbReference type="Gene3D" id="3.40.50.1000">
    <property type="entry name" value="HAD superfamily/HAD-like"/>
    <property type="match status" value="1"/>
</dbReference>
<evidence type="ECO:0000256" key="3">
    <source>
        <dbReference type="ARBA" id="ARBA00008804"/>
    </source>
</evidence>
<accession>A0A8H7BCC8</accession>
<dbReference type="InterPro" id="IPR007180">
    <property type="entry name" value="DUF382"/>
</dbReference>
<dbReference type="InterPro" id="IPR001757">
    <property type="entry name" value="P_typ_ATPase"/>
</dbReference>
<feature type="compositionally biased region" description="Acidic residues" evidence="20">
    <location>
        <begin position="1420"/>
        <end position="1432"/>
    </location>
</feature>
<dbReference type="InterPro" id="IPR059000">
    <property type="entry name" value="ATPase_P-type_domA"/>
</dbReference>
<dbReference type="Gene3D" id="3.20.20.100">
    <property type="entry name" value="NADP-dependent oxidoreductase domain"/>
    <property type="match status" value="1"/>
</dbReference>
<dbReference type="GO" id="GO:0005634">
    <property type="term" value="C:nucleus"/>
    <property type="evidence" value="ECO:0007669"/>
    <property type="project" value="InterPro"/>
</dbReference>
<feature type="transmembrane region" description="Helical" evidence="21">
    <location>
        <begin position="766"/>
        <end position="788"/>
    </location>
</feature>
<dbReference type="Gene3D" id="1.20.1110.10">
    <property type="entry name" value="Calcium-transporting ATPase, transmembrane domain"/>
    <property type="match status" value="1"/>
</dbReference>
<feature type="compositionally biased region" description="Polar residues" evidence="20">
    <location>
        <begin position="1"/>
        <end position="11"/>
    </location>
</feature>
<dbReference type="Pfam" id="PF00690">
    <property type="entry name" value="Cation_ATPase_N"/>
    <property type="match status" value="1"/>
</dbReference>
<comment type="function">
    <text evidence="1">The plasma membrane ATPase of plants and fungi is a hydrogen ion pump. The proton gradient it generates drives the active transport of nutrients by H(+)-symport. The resulting external acidification and/or internal alkinization may mediate growth responses.</text>
</comment>
<dbReference type="InterPro" id="IPR008250">
    <property type="entry name" value="ATPase_P-typ_transduc_dom_A_sf"/>
</dbReference>
<dbReference type="NCBIfam" id="TIGR01647">
    <property type="entry name" value="ATPase-IIIA_H"/>
    <property type="match status" value="1"/>
</dbReference>
<feature type="transmembrane region" description="Helical" evidence="21">
    <location>
        <begin position="148"/>
        <end position="167"/>
    </location>
</feature>
<dbReference type="PROSITE" id="PS00154">
    <property type="entry name" value="ATPASE_E1_E2"/>
    <property type="match status" value="1"/>
</dbReference>
<feature type="compositionally biased region" description="Basic and acidic residues" evidence="20">
    <location>
        <begin position="1867"/>
        <end position="1882"/>
    </location>
</feature>
<dbReference type="InterPro" id="IPR018170">
    <property type="entry name" value="Aldo/ket_reductase_CS"/>
</dbReference>
<dbReference type="SFLD" id="SFLDF00027">
    <property type="entry name" value="p-type_atpase"/>
    <property type="match status" value="1"/>
</dbReference>
<evidence type="ECO:0000256" key="1">
    <source>
        <dbReference type="ARBA" id="ARBA00003417"/>
    </source>
</evidence>
<evidence type="ECO:0000256" key="9">
    <source>
        <dbReference type="ARBA" id="ARBA00022741"/>
    </source>
</evidence>
<evidence type="ECO:0000256" key="13">
    <source>
        <dbReference type="ARBA" id="ARBA00022967"/>
    </source>
</evidence>
<feature type="compositionally biased region" description="Basic residues" evidence="20">
    <location>
        <begin position="1319"/>
        <end position="1336"/>
    </location>
</feature>
<feature type="domain" description="PSP proline-rich" evidence="22">
    <location>
        <begin position="1589"/>
        <end position="1642"/>
    </location>
</feature>
<comment type="subcellular location">
    <subcellularLocation>
        <location evidence="2">Cell membrane</location>
        <topology evidence="2">Multi-pass membrane protein</topology>
    </subcellularLocation>
</comment>
<dbReference type="SUPFAM" id="SSF56784">
    <property type="entry name" value="HAD-like"/>
    <property type="match status" value="1"/>
</dbReference>
<feature type="transmembrane region" description="Helical" evidence="21">
    <location>
        <begin position="838"/>
        <end position="861"/>
    </location>
</feature>
<keyword evidence="15" id="KW-0560">Oxidoreductase</keyword>
<dbReference type="PROSITE" id="PS00062">
    <property type="entry name" value="ALDOKETO_REDUCTASE_2"/>
    <property type="match status" value="1"/>
</dbReference>
<feature type="compositionally biased region" description="Basic residues" evidence="20">
    <location>
        <begin position="1436"/>
        <end position="1445"/>
    </location>
</feature>
<feature type="region of interest" description="Disordered" evidence="20">
    <location>
        <begin position="1401"/>
        <end position="1446"/>
    </location>
</feature>
<evidence type="ECO:0000256" key="5">
    <source>
        <dbReference type="ARBA" id="ARBA00022448"/>
    </source>
</evidence>
<evidence type="ECO:0000256" key="17">
    <source>
        <dbReference type="ARBA" id="ARBA00023136"/>
    </source>
</evidence>
<dbReference type="InterPro" id="IPR004014">
    <property type="entry name" value="ATPase_P-typ_cation-transptr_N"/>
</dbReference>
<dbReference type="FunFam" id="3.20.20.100:FF:000002">
    <property type="entry name" value="2,5-diketo-D-gluconic acid reductase A"/>
    <property type="match status" value="1"/>
</dbReference>
<dbReference type="GO" id="GO:0005886">
    <property type="term" value="C:plasma membrane"/>
    <property type="evidence" value="ECO:0007669"/>
    <property type="project" value="UniProtKB-SubCell"/>
</dbReference>
<dbReference type="SFLD" id="SFLDS00003">
    <property type="entry name" value="Haloacid_Dehalogenase"/>
    <property type="match status" value="1"/>
</dbReference>
<protein>
    <recommendedName>
        <fullName evidence="19">Plasma membrane ATPase</fullName>
        <ecNumber evidence="4">7.1.2.1</ecNumber>
    </recommendedName>
    <alternativeName>
        <fullName evidence="18">Proton pump</fullName>
    </alternativeName>
</protein>
<dbReference type="InterPro" id="IPR044494">
    <property type="entry name" value="AKR3C2/3"/>
</dbReference>
<feature type="transmembrane region" description="Helical" evidence="21">
    <location>
        <begin position="296"/>
        <end position="317"/>
    </location>
</feature>
<evidence type="ECO:0000256" key="6">
    <source>
        <dbReference type="ARBA" id="ARBA00022475"/>
    </source>
</evidence>
<dbReference type="FunFam" id="3.40.50.1000:FF:000008">
    <property type="entry name" value="Plasma membrane ATPase"/>
    <property type="match status" value="1"/>
</dbReference>
<evidence type="ECO:0000256" key="15">
    <source>
        <dbReference type="ARBA" id="ARBA00023002"/>
    </source>
</evidence>
<evidence type="ECO:0000256" key="11">
    <source>
        <dbReference type="ARBA" id="ARBA00022840"/>
    </source>
</evidence>
<feature type="non-terminal residue" evidence="24">
    <location>
        <position position="1"/>
    </location>
</feature>
<reference evidence="24" key="1">
    <citation type="submission" date="2020-01" db="EMBL/GenBank/DDBJ databases">
        <authorList>
            <person name="Feng Z.H.Z."/>
        </authorList>
    </citation>
    <scope>NUCLEOTIDE SEQUENCE</scope>
    <source>
        <strain evidence="24">CBS107.38</strain>
    </source>
</reference>
<evidence type="ECO:0000256" key="21">
    <source>
        <dbReference type="SAM" id="Phobius"/>
    </source>
</evidence>
<dbReference type="GO" id="GO:0005524">
    <property type="term" value="F:ATP binding"/>
    <property type="evidence" value="ECO:0007669"/>
    <property type="project" value="UniProtKB-KW"/>
</dbReference>
<feature type="transmembrane region" description="Helical" evidence="21">
    <location>
        <begin position="120"/>
        <end position="142"/>
    </location>
</feature>
<evidence type="ECO:0000259" key="22">
    <source>
        <dbReference type="SMART" id="SM00581"/>
    </source>
</evidence>
<dbReference type="EMBL" id="JAAABM010000003">
    <property type="protein sequence ID" value="KAF7679412.1"/>
    <property type="molecule type" value="Genomic_DNA"/>
</dbReference>
<dbReference type="SMART" id="SM00831">
    <property type="entry name" value="Cation_ATPase_N"/>
    <property type="match status" value="1"/>
</dbReference>
<dbReference type="GO" id="GO:0016652">
    <property type="term" value="F:oxidoreductase activity, acting on NAD(P)H as acceptor"/>
    <property type="evidence" value="ECO:0007669"/>
    <property type="project" value="InterPro"/>
</dbReference>
<dbReference type="InterPro" id="IPR023214">
    <property type="entry name" value="HAD_sf"/>
</dbReference>
<dbReference type="InterPro" id="IPR006568">
    <property type="entry name" value="PSP_pro-rich"/>
</dbReference>
<keyword evidence="10" id="KW-0375">Hydrogen ion transport</keyword>
<dbReference type="InterPro" id="IPR006534">
    <property type="entry name" value="P-type_ATPase_IIIA"/>
</dbReference>
<dbReference type="SFLD" id="SFLDG00002">
    <property type="entry name" value="C1.7:_P-type_atpase_like"/>
    <property type="match status" value="1"/>
</dbReference>
<dbReference type="NCBIfam" id="TIGR01494">
    <property type="entry name" value="ATPase_P-type"/>
    <property type="match status" value="2"/>
</dbReference>
<dbReference type="PANTHER" id="PTHR42861">
    <property type="entry name" value="CALCIUM-TRANSPORTING ATPASE"/>
    <property type="match status" value="1"/>
</dbReference>
<evidence type="ECO:0000256" key="16">
    <source>
        <dbReference type="ARBA" id="ARBA00023065"/>
    </source>
</evidence>
<dbReference type="Pfam" id="PF04037">
    <property type="entry name" value="DUF382"/>
    <property type="match status" value="1"/>
</dbReference>
<feature type="region of interest" description="Disordered" evidence="20">
    <location>
        <begin position="1310"/>
        <end position="1365"/>
    </location>
</feature>
<evidence type="ECO:0000256" key="4">
    <source>
        <dbReference type="ARBA" id="ARBA00012476"/>
    </source>
</evidence>
<dbReference type="EC" id="7.1.2.1" evidence="4"/>
<dbReference type="Pfam" id="PF00248">
    <property type="entry name" value="Aldo_ket_red"/>
    <property type="match status" value="1"/>
</dbReference>
<dbReference type="InterPro" id="IPR023299">
    <property type="entry name" value="ATPase_P-typ_cyto_dom_N"/>
</dbReference>
<keyword evidence="9" id="KW-0547">Nucleotide-binding</keyword>
<dbReference type="FunFam" id="2.70.150.10:FF:000011">
    <property type="entry name" value="Plasma membrane ATPase"/>
    <property type="match status" value="1"/>
</dbReference>
<dbReference type="InterPro" id="IPR036812">
    <property type="entry name" value="NAD(P)_OxRdtase_dom_sf"/>
</dbReference>
<evidence type="ECO:0000256" key="2">
    <source>
        <dbReference type="ARBA" id="ARBA00004651"/>
    </source>
</evidence>
<feature type="domain" description="Cation-transporting P-type ATPase N-terminal" evidence="23">
    <location>
        <begin position="77"/>
        <end position="147"/>
    </location>
</feature>
<proteinExistence type="inferred from homology"/>
<feature type="transmembrane region" description="Helical" evidence="21">
    <location>
        <begin position="699"/>
        <end position="720"/>
    </location>
</feature>
<dbReference type="GO" id="GO:0120029">
    <property type="term" value="P:proton export across plasma membrane"/>
    <property type="evidence" value="ECO:0007669"/>
    <property type="project" value="InterPro"/>
</dbReference>
<feature type="compositionally biased region" description="Polar residues" evidence="20">
    <location>
        <begin position="1355"/>
        <end position="1365"/>
    </location>
</feature>
<evidence type="ECO:0000256" key="20">
    <source>
        <dbReference type="SAM" id="MobiDB-lite"/>
    </source>
</evidence>
<dbReference type="SUPFAM" id="SSF51430">
    <property type="entry name" value="NAD(P)-linked oxidoreductase"/>
    <property type="match status" value="1"/>
</dbReference>
<evidence type="ECO:0000259" key="23">
    <source>
        <dbReference type="SMART" id="SM00831"/>
    </source>
</evidence>
<organism evidence="24 25">
    <name type="scientific">Alternaria burnsii</name>
    <dbReference type="NCBI Taxonomy" id="1187904"/>
    <lineage>
        <taxon>Eukaryota</taxon>
        <taxon>Fungi</taxon>
        <taxon>Dikarya</taxon>
        <taxon>Ascomycota</taxon>
        <taxon>Pezizomycotina</taxon>
        <taxon>Dothideomycetes</taxon>
        <taxon>Pleosporomycetidae</taxon>
        <taxon>Pleosporales</taxon>
        <taxon>Pleosporineae</taxon>
        <taxon>Pleosporaceae</taxon>
        <taxon>Alternaria</taxon>
        <taxon>Alternaria sect. Alternaria</taxon>
    </lineage>
</organism>